<gene>
    <name evidence="1" type="ORF">Ga0061079_105127</name>
</gene>
<dbReference type="RefSeq" id="WP_055425378.1">
    <property type="nucleotide sequence ID" value="NZ_FCOR01000005.1"/>
</dbReference>
<keyword evidence="2" id="KW-1185">Reference proteome</keyword>
<proteinExistence type="predicted"/>
<name>A0A0X3AQM6_9FLAO</name>
<dbReference type="Proteomes" id="UP000182761">
    <property type="component" value="Unassembled WGS sequence"/>
</dbReference>
<sequence>MVFNHEFIHAYHFSLGLYDNKYSEASASNYSYFYLKIHNLENQALQGFKDKIIKYPSTYSWKPLAKIFNLGIVPL</sequence>
<dbReference type="EMBL" id="FCOR01000005">
    <property type="protein sequence ID" value="CVK16168.1"/>
    <property type="molecule type" value="Genomic_DNA"/>
</dbReference>
<dbReference type="AlphaFoldDB" id="A0A0X3AQM6"/>
<evidence type="ECO:0000313" key="2">
    <source>
        <dbReference type="Proteomes" id="UP000182761"/>
    </source>
</evidence>
<dbReference type="STRING" id="1586267.GCA_001418685_01013"/>
<accession>A0A0X3AQM6</accession>
<evidence type="ECO:0000313" key="1">
    <source>
        <dbReference type="EMBL" id="CVK16168.1"/>
    </source>
</evidence>
<reference evidence="1 2" key="1">
    <citation type="submission" date="2016-01" db="EMBL/GenBank/DDBJ databases">
        <authorList>
            <person name="McClelland M."/>
            <person name="Jain A."/>
            <person name="Saraogi P."/>
            <person name="Mendelson R."/>
            <person name="Westerman R."/>
            <person name="SanMiguel P."/>
            <person name="Csonka L."/>
        </authorList>
    </citation>
    <scope>NUCLEOTIDE SEQUENCE [LARGE SCALE GENOMIC DNA]</scope>
    <source>
        <strain evidence="1 2">R-53146</strain>
    </source>
</reference>
<dbReference type="OrthoDB" id="1258352at2"/>
<organism evidence="1 2">
    <name type="scientific">Apibacter mensalis</name>
    <dbReference type="NCBI Taxonomy" id="1586267"/>
    <lineage>
        <taxon>Bacteria</taxon>
        <taxon>Pseudomonadati</taxon>
        <taxon>Bacteroidota</taxon>
        <taxon>Flavobacteriia</taxon>
        <taxon>Flavobacteriales</taxon>
        <taxon>Weeksellaceae</taxon>
        <taxon>Apibacter</taxon>
    </lineage>
</organism>
<protein>
    <submittedName>
        <fullName evidence="1">Uncharacterized protein</fullName>
    </submittedName>
</protein>